<evidence type="ECO:0000256" key="5">
    <source>
        <dbReference type="ARBA" id="ARBA00023237"/>
    </source>
</evidence>
<evidence type="ECO:0000256" key="1">
    <source>
        <dbReference type="ARBA" id="ARBA00004442"/>
    </source>
</evidence>
<gene>
    <name evidence="9" type="ORF">HX018_03660</name>
</gene>
<keyword evidence="4" id="KW-0472">Membrane</keyword>
<evidence type="ECO:0000256" key="6">
    <source>
        <dbReference type="PROSITE-ProRule" id="PRU00339"/>
    </source>
</evidence>
<evidence type="ECO:0000256" key="2">
    <source>
        <dbReference type="ARBA" id="ARBA00006275"/>
    </source>
</evidence>
<name>A0ABT7NJE6_9SPHI</name>
<dbReference type="Pfam" id="PF14322">
    <property type="entry name" value="SusD-like_3"/>
    <property type="match status" value="1"/>
</dbReference>
<dbReference type="PROSITE" id="PS51257">
    <property type="entry name" value="PROKAR_LIPOPROTEIN"/>
    <property type="match status" value="1"/>
</dbReference>
<keyword evidence="6" id="KW-0802">TPR repeat</keyword>
<accession>A0ABT7NJE6</accession>
<reference evidence="9" key="1">
    <citation type="submission" date="2020-06" db="EMBL/GenBank/DDBJ databases">
        <authorList>
            <person name="Dong N."/>
        </authorList>
    </citation>
    <scope>NUCLEOTIDE SEQUENCE</scope>
    <source>
        <strain evidence="9">R1692</strain>
    </source>
</reference>
<keyword evidence="5" id="KW-0998">Cell outer membrane</keyword>
<comment type="similarity">
    <text evidence="2">Belongs to the SusD family.</text>
</comment>
<dbReference type="Gene3D" id="1.25.40.390">
    <property type="match status" value="1"/>
</dbReference>
<dbReference type="InterPro" id="IPR019734">
    <property type="entry name" value="TPR_rpt"/>
</dbReference>
<comment type="subcellular location">
    <subcellularLocation>
        <location evidence="1">Cell outer membrane</location>
    </subcellularLocation>
</comment>
<dbReference type="InterPro" id="IPR011990">
    <property type="entry name" value="TPR-like_helical_dom_sf"/>
</dbReference>
<dbReference type="SUPFAM" id="SSF48452">
    <property type="entry name" value="TPR-like"/>
    <property type="match status" value="1"/>
</dbReference>
<dbReference type="InterPro" id="IPR033985">
    <property type="entry name" value="SusD-like_N"/>
</dbReference>
<dbReference type="Gene3D" id="1.25.40.900">
    <property type="match status" value="1"/>
</dbReference>
<evidence type="ECO:0000256" key="3">
    <source>
        <dbReference type="ARBA" id="ARBA00022729"/>
    </source>
</evidence>
<feature type="domain" description="SusD-like N-terminal" evidence="8">
    <location>
        <begin position="21"/>
        <end position="222"/>
    </location>
</feature>
<feature type="domain" description="RagB/SusD" evidence="7">
    <location>
        <begin position="333"/>
        <end position="405"/>
    </location>
</feature>
<evidence type="ECO:0000313" key="10">
    <source>
        <dbReference type="Proteomes" id="UP001170954"/>
    </source>
</evidence>
<keyword evidence="3" id="KW-0732">Signal</keyword>
<dbReference type="Pfam" id="PF07980">
    <property type="entry name" value="SusD_RagB"/>
    <property type="match status" value="1"/>
</dbReference>
<dbReference type="Proteomes" id="UP001170954">
    <property type="component" value="Unassembled WGS sequence"/>
</dbReference>
<organism evidence="9 10">
    <name type="scientific">Sphingobacterium hotanense</name>
    <dbReference type="NCBI Taxonomy" id="649196"/>
    <lineage>
        <taxon>Bacteria</taxon>
        <taxon>Pseudomonadati</taxon>
        <taxon>Bacteroidota</taxon>
        <taxon>Sphingobacteriia</taxon>
        <taxon>Sphingobacteriales</taxon>
        <taxon>Sphingobacteriaceae</taxon>
        <taxon>Sphingobacterium</taxon>
    </lineage>
</organism>
<evidence type="ECO:0000259" key="7">
    <source>
        <dbReference type="Pfam" id="PF07980"/>
    </source>
</evidence>
<dbReference type="InterPro" id="IPR012944">
    <property type="entry name" value="SusD_RagB_dom"/>
</dbReference>
<keyword evidence="10" id="KW-1185">Reference proteome</keyword>
<dbReference type="EMBL" id="JACAGK010000007">
    <property type="protein sequence ID" value="MDM1047337.1"/>
    <property type="molecule type" value="Genomic_DNA"/>
</dbReference>
<dbReference type="PROSITE" id="PS50005">
    <property type="entry name" value="TPR"/>
    <property type="match status" value="1"/>
</dbReference>
<evidence type="ECO:0000256" key="4">
    <source>
        <dbReference type="ARBA" id="ARBA00023136"/>
    </source>
</evidence>
<sequence>MKTHFLVFASMLIILCSCDHFLDIKPDQSIAIPENISDVRAILDQQSEINDNFPGLMDLAGDDYFVDFTTWQSKPVDDQMLYIWDGSATTEDPLTWNESYGAILIANVALESLDILESDGKDRSAINDLRGEAHFIRAIRLYHLSQLFCRPYESSTDNDGPGLPLRESSDLNATSFRVTVEQTYQYILDNLSKAISFLPKKSASITRPGLDAAYALQAKVYLSMQNYEKALTAAEQSLEIHPDLLDYNELDPSPSNPFTLNNKELIYYAHNVSAGRLITQALANVDTLLYDLFEEDDLRKKLFFEPKKNGYMAFKGQYSANQRNLFAGLATDEVYLIKAECEARLGKTNECLTTLNTLLEKRWEKGKFQGIQSDSSERLLSMVLSERRKQLMFRGIRWGDLRRLNQETRFETVIRRRFPNIGEEYLLPPRDLRYTFLIPMKVIEFSGMEQNPR</sequence>
<evidence type="ECO:0000313" key="9">
    <source>
        <dbReference type="EMBL" id="MDM1047337.1"/>
    </source>
</evidence>
<evidence type="ECO:0000259" key="8">
    <source>
        <dbReference type="Pfam" id="PF14322"/>
    </source>
</evidence>
<dbReference type="Gene3D" id="2.20.20.130">
    <property type="match status" value="1"/>
</dbReference>
<feature type="repeat" description="TPR" evidence="6">
    <location>
        <begin position="211"/>
        <end position="244"/>
    </location>
</feature>
<protein>
    <submittedName>
        <fullName evidence="9">RagB/SusD family nutrient uptake outer membrane protein</fullName>
    </submittedName>
</protein>
<dbReference type="RefSeq" id="WP_286650493.1">
    <property type="nucleotide sequence ID" value="NZ_JACAGK010000007.1"/>
</dbReference>
<proteinExistence type="inferred from homology"/>
<comment type="caution">
    <text evidence="9">The sequence shown here is derived from an EMBL/GenBank/DDBJ whole genome shotgun (WGS) entry which is preliminary data.</text>
</comment>
<reference evidence="9" key="2">
    <citation type="journal article" date="2022" name="Sci. Total Environ.">
        <title>Prevalence, transmission, and molecular epidemiology of tet(X)-positive bacteria among humans, animals, and environmental niches in China: An epidemiological, and genomic-based study.</title>
        <authorList>
            <person name="Dong N."/>
            <person name="Zeng Y."/>
            <person name="Cai C."/>
            <person name="Sun C."/>
            <person name="Lu J."/>
            <person name="Liu C."/>
            <person name="Zhou H."/>
            <person name="Sun Q."/>
            <person name="Shu L."/>
            <person name="Wang H."/>
            <person name="Wang Y."/>
            <person name="Wang S."/>
            <person name="Wu C."/>
            <person name="Chan E.W."/>
            <person name="Chen G."/>
            <person name="Shen Z."/>
            <person name="Chen S."/>
            <person name="Zhang R."/>
        </authorList>
    </citation>
    <scope>NUCLEOTIDE SEQUENCE</scope>
    <source>
        <strain evidence="9">R1692</strain>
    </source>
</reference>